<proteinExistence type="predicted"/>
<accession>A0A0H3FYG8</accession>
<dbReference type="EMBL" id="CP002850">
    <property type="protein sequence ID" value="AEH62807.1"/>
    <property type="molecule type" value="Genomic_DNA"/>
</dbReference>
<gene>
    <name evidence="1" type="ordered locus">Zmob_0972</name>
</gene>
<evidence type="ECO:0000313" key="2">
    <source>
        <dbReference type="Proteomes" id="UP000001494"/>
    </source>
</evidence>
<name>A0A0H3FYG8_ZYMMA</name>
<evidence type="ECO:0000313" key="1">
    <source>
        <dbReference type="EMBL" id="AEH62807.1"/>
    </source>
</evidence>
<organism evidence="1 2">
    <name type="scientific">Zymomonas mobilis subsp. mobilis (strain ATCC 10988 / DSM 424 / LMG 404 / NCIMB 8938 / NRRL B-806 / ZM1)</name>
    <dbReference type="NCBI Taxonomy" id="555217"/>
    <lineage>
        <taxon>Bacteria</taxon>
        <taxon>Pseudomonadati</taxon>
        <taxon>Pseudomonadota</taxon>
        <taxon>Alphaproteobacteria</taxon>
        <taxon>Sphingomonadales</taxon>
        <taxon>Zymomonadaceae</taxon>
        <taxon>Zymomonas</taxon>
    </lineage>
</organism>
<sequence length="39" mass="4541">MPFPSRAEIADQRYRMLLFRNLSSDILFCLPVIVEGEGR</sequence>
<dbReference type="AlphaFoldDB" id="A0A0H3FYG8"/>
<dbReference type="Proteomes" id="UP000001494">
    <property type="component" value="Chromosome"/>
</dbReference>
<reference evidence="1 2" key="1">
    <citation type="journal article" date="2011" name="J. Bacteriol.">
        <title>Genome sequence of the ethanol-producing Zymomonas mobilis subsp. mobilis lectotype strain ATCC 10988.</title>
        <authorList>
            <person name="Pappas K.M."/>
            <person name="Kouvelis V.N."/>
            <person name="Saunders E."/>
            <person name="Brettin T.S."/>
            <person name="Bruce D."/>
            <person name="Detter C."/>
            <person name="Balakireva M."/>
            <person name="Han C.S."/>
            <person name="Savvakis G."/>
            <person name="Kyrpides N.C."/>
            <person name="Typas M.A."/>
        </authorList>
    </citation>
    <scope>NUCLEOTIDE SEQUENCE [LARGE SCALE GENOMIC DNA]</scope>
    <source>
        <strain evidence="2">ATCC 10988 / DSM 424 / CCUG 17860 / LMG 404 / NCIMB 8938 / NRRL B-806 / ZM1</strain>
    </source>
</reference>
<protein>
    <submittedName>
        <fullName evidence="1">Uncharacterized protein</fullName>
    </submittedName>
</protein>
<dbReference type="HOGENOM" id="CLU_3319766_0_0_5"/>
<dbReference type="KEGG" id="zmm:Zmob_0972"/>